<accession>A0A366HNM4</accession>
<name>A0A366HNM4_9BACT</name>
<evidence type="ECO:0000313" key="7">
    <source>
        <dbReference type="Proteomes" id="UP000253426"/>
    </source>
</evidence>
<feature type="domain" description="Aspartyl/asparaginy/proline hydroxylase" evidence="5">
    <location>
        <begin position="86"/>
        <end position="242"/>
    </location>
</feature>
<dbReference type="OrthoDB" id="21665at2"/>
<dbReference type="PANTHER" id="PTHR46332">
    <property type="entry name" value="ASPARTATE BETA-HYDROXYLASE DOMAIN-CONTAINING PROTEIN 2"/>
    <property type="match status" value="1"/>
</dbReference>
<evidence type="ECO:0000256" key="2">
    <source>
        <dbReference type="ARBA" id="ARBA00022964"/>
    </source>
</evidence>
<evidence type="ECO:0000259" key="5">
    <source>
        <dbReference type="Pfam" id="PF05118"/>
    </source>
</evidence>
<dbReference type="InterPro" id="IPR027443">
    <property type="entry name" value="IPNS-like_sf"/>
</dbReference>
<dbReference type="InterPro" id="IPR051821">
    <property type="entry name" value="Asp/Asn_beta-hydroxylase"/>
</dbReference>
<dbReference type="GO" id="GO:0016020">
    <property type="term" value="C:membrane"/>
    <property type="evidence" value="ECO:0007669"/>
    <property type="project" value="TreeGrafter"/>
</dbReference>
<dbReference type="EMBL" id="QNRR01000003">
    <property type="protein sequence ID" value="RBP45110.1"/>
    <property type="molecule type" value="Genomic_DNA"/>
</dbReference>
<evidence type="ECO:0000256" key="3">
    <source>
        <dbReference type="ARBA" id="ARBA00023002"/>
    </source>
</evidence>
<reference evidence="6 7" key="1">
    <citation type="submission" date="2018-06" db="EMBL/GenBank/DDBJ databases">
        <title>Genomic Encyclopedia of Type Strains, Phase IV (KMG-IV): sequencing the most valuable type-strain genomes for metagenomic binning, comparative biology and taxonomic classification.</title>
        <authorList>
            <person name="Goeker M."/>
        </authorList>
    </citation>
    <scope>NUCLEOTIDE SEQUENCE [LARGE SCALE GENOMIC DNA]</scope>
    <source>
        <strain evidence="6 7">DSM 25532</strain>
    </source>
</reference>
<comment type="caution">
    <text evidence="6">The sequence shown here is derived from an EMBL/GenBank/DDBJ whole genome shotgun (WGS) entry which is preliminary data.</text>
</comment>
<feature type="region of interest" description="Disordered" evidence="4">
    <location>
        <begin position="1"/>
        <end position="25"/>
    </location>
</feature>
<evidence type="ECO:0000256" key="1">
    <source>
        <dbReference type="ARBA" id="ARBA00007730"/>
    </source>
</evidence>
<sequence length="284" mass="32413">MSAPASASPAAQVPAPLPPPTTDHALGKLPLKAYDRTHRIKPATGGWAKKLEDLQDWIEDVVARFSPLGDPPIYSNEHFDWIPEVEADWKKVRAELDNVMQYRDSMPSFQDIMKEVGAIQTDDQWKTFFLKAVGMDCEENAARCPETMKVLEKLPGVTTAFFSILSPRKHIPSHRGAWTGILRMHLGLLVPEPRENCRIRIANQTCTWEEGKVLIFDDTWNHEVWNDTAGYRVVLFVDFERPLKWPLSWLNSAVMNLAPLAPFLREVKGKQKAWEKKMWGGKKK</sequence>
<organism evidence="6 7">
    <name type="scientific">Roseimicrobium gellanilyticum</name>
    <dbReference type="NCBI Taxonomy" id="748857"/>
    <lineage>
        <taxon>Bacteria</taxon>
        <taxon>Pseudomonadati</taxon>
        <taxon>Verrucomicrobiota</taxon>
        <taxon>Verrucomicrobiia</taxon>
        <taxon>Verrucomicrobiales</taxon>
        <taxon>Verrucomicrobiaceae</taxon>
        <taxon>Roseimicrobium</taxon>
    </lineage>
</organism>
<dbReference type="Pfam" id="PF05118">
    <property type="entry name" value="Asp_Arg_Hydrox"/>
    <property type="match status" value="1"/>
</dbReference>
<dbReference type="SUPFAM" id="SSF51197">
    <property type="entry name" value="Clavaminate synthase-like"/>
    <property type="match status" value="1"/>
</dbReference>
<protein>
    <submittedName>
        <fullName evidence="6">Beta-hydroxylase</fullName>
    </submittedName>
</protein>
<dbReference type="PANTHER" id="PTHR46332:SF5">
    <property type="entry name" value="ASPARTATE BETA-HYDROXYLASE DOMAIN CONTAINING 2"/>
    <property type="match status" value="1"/>
</dbReference>
<feature type="compositionally biased region" description="Low complexity" evidence="4">
    <location>
        <begin position="1"/>
        <end position="14"/>
    </location>
</feature>
<keyword evidence="3" id="KW-0560">Oxidoreductase</keyword>
<dbReference type="GO" id="GO:0051213">
    <property type="term" value="F:dioxygenase activity"/>
    <property type="evidence" value="ECO:0007669"/>
    <property type="project" value="UniProtKB-KW"/>
</dbReference>
<evidence type="ECO:0000256" key="4">
    <source>
        <dbReference type="SAM" id="MobiDB-lite"/>
    </source>
</evidence>
<dbReference type="RefSeq" id="WP_113958252.1">
    <property type="nucleotide sequence ID" value="NZ_QNRR01000003.1"/>
</dbReference>
<keyword evidence="2" id="KW-0223">Dioxygenase</keyword>
<dbReference type="Gene3D" id="2.60.120.330">
    <property type="entry name" value="B-lactam Antibiotic, Isopenicillin N Synthase, Chain"/>
    <property type="match status" value="1"/>
</dbReference>
<proteinExistence type="inferred from homology"/>
<dbReference type="AlphaFoldDB" id="A0A366HNM4"/>
<dbReference type="InterPro" id="IPR007803">
    <property type="entry name" value="Asp/Arg/Pro-Hydrxlase"/>
</dbReference>
<keyword evidence="7" id="KW-1185">Reference proteome</keyword>
<comment type="similarity">
    <text evidence="1">Belongs to the aspartyl/asparaginyl beta-hydroxylase family.</text>
</comment>
<gene>
    <name evidence="6" type="ORF">DES53_103106</name>
</gene>
<evidence type="ECO:0000313" key="6">
    <source>
        <dbReference type="EMBL" id="RBP45110.1"/>
    </source>
</evidence>
<dbReference type="Proteomes" id="UP000253426">
    <property type="component" value="Unassembled WGS sequence"/>
</dbReference>